<dbReference type="InterPro" id="IPR023393">
    <property type="entry name" value="START-like_dom_sf"/>
</dbReference>
<dbReference type="Proteomes" id="UP000077143">
    <property type="component" value="Chromosome"/>
</dbReference>
<protein>
    <recommendedName>
        <fullName evidence="2">Activator of Hsp90 ATPase homologue 1/2-like C-terminal domain-containing protein</fullName>
    </recommendedName>
</protein>
<dbReference type="RefSeq" id="WP_067999816.1">
    <property type="nucleotide sequence ID" value="NZ_CP015596.1"/>
</dbReference>
<sequence length="142" mass="15443">MDTLDITRSIDIAAPITKVWSALTEADLIAQWLGDSAELDPVAGGTGFFGWSEHGKFRVRVEQADKPRLLVYRWAREEDTDPVPGNSTTVRIELCEIDGGTRLALVESGFEELANPEAAHAENQGGWTAELGELVEFLTAGS</sequence>
<dbReference type="InterPro" id="IPR013538">
    <property type="entry name" value="ASHA1/2-like_C"/>
</dbReference>
<dbReference type="KEGG" id="madi:A7U43_23340"/>
<evidence type="ECO:0000259" key="2">
    <source>
        <dbReference type="Pfam" id="PF08327"/>
    </source>
</evidence>
<organism evidence="3 4">
    <name type="scientific">Mycobacterium adipatum</name>
    <dbReference type="NCBI Taxonomy" id="1682113"/>
    <lineage>
        <taxon>Bacteria</taxon>
        <taxon>Bacillati</taxon>
        <taxon>Actinomycetota</taxon>
        <taxon>Actinomycetes</taxon>
        <taxon>Mycobacteriales</taxon>
        <taxon>Mycobacteriaceae</taxon>
        <taxon>Mycobacterium</taxon>
    </lineage>
</organism>
<dbReference type="SUPFAM" id="SSF55961">
    <property type="entry name" value="Bet v1-like"/>
    <property type="match status" value="1"/>
</dbReference>
<evidence type="ECO:0000313" key="3">
    <source>
        <dbReference type="EMBL" id="ANE81818.1"/>
    </source>
</evidence>
<evidence type="ECO:0000256" key="1">
    <source>
        <dbReference type="ARBA" id="ARBA00006817"/>
    </source>
</evidence>
<proteinExistence type="inferred from homology"/>
<dbReference type="STRING" id="1682113.A7U43_23340"/>
<dbReference type="OrthoDB" id="9803476at2"/>
<gene>
    <name evidence="3" type="ORF">A7U43_23340</name>
</gene>
<dbReference type="Pfam" id="PF08327">
    <property type="entry name" value="AHSA1"/>
    <property type="match status" value="1"/>
</dbReference>
<dbReference type="Gene3D" id="3.30.530.20">
    <property type="match status" value="1"/>
</dbReference>
<name>A0A172US68_9MYCO</name>
<dbReference type="AlphaFoldDB" id="A0A172US68"/>
<accession>A0A172US68</accession>
<feature type="domain" description="Activator of Hsp90 ATPase homologue 1/2-like C-terminal" evidence="2">
    <location>
        <begin position="14"/>
        <end position="138"/>
    </location>
</feature>
<comment type="similarity">
    <text evidence="1">Belongs to the AHA1 family.</text>
</comment>
<reference evidence="3 4" key="1">
    <citation type="submission" date="2016-05" db="EMBL/GenBank/DDBJ databases">
        <title>Complete genome sequence of a phthalic acid esters degrading Mycobacterium sp. YC-RL4.</title>
        <authorList>
            <person name="Ren L."/>
            <person name="Fan S."/>
            <person name="Ruth N."/>
            <person name="Jia Y."/>
            <person name="Wang J."/>
            <person name="Qiao C."/>
        </authorList>
    </citation>
    <scope>NUCLEOTIDE SEQUENCE [LARGE SCALE GENOMIC DNA]</scope>
    <source>
        <strain evidence="3 4">YC-RL4</strain>
    </source>
</reference>
<dbReference type="EMBL" id="CP015596">
    <property type="protein sequence ID" value="ANE81818.1"/>
    <property type="molecule type" value="Genomic_DNA"/>
</dbReference>
<keyword evidence="4" id="KW-1185">Reference proteome</keyword>
<evidence type="ECO:0000313" key="4">
    <source>
        <dbReference type="Proteomes" id="UP000077143"/>
    </source>
</evidence>